<proteinExistence type="predicted"/>
<evidence type="ECO:0000313" key="1">
    <source>
        <dbReference type="EMBL" id="AQK64181.1"/>
    </source>
</evidence>
<name>A0A1D6GLJ2_MAIZE</name>
<dbReference type="EMBL" id="CM000781">
    <property type="protein sequence ID" value="AQK64181.1"/>
    <property type="molecule type" value="Genomic_DNA"/>
</dbReference>
<protein>
    <submittedName>
        <fullName evidence="1">Uncharacterized protein</fullName>
    </submittedName>
</protein>
<dbReference type="AlphaFoldDB" id="A0A1D6GLJ2"/>
<feature type="non-terminal residue" evidence="1">
    <location>
        <position position="57"/>
    </location>
</feature>
<accession>A0A1D6GLJ2</accession>
<sequence length="57" mass="7042">MIMFSTRILHIIVMFVVLYQCFIQMFYCRHNAQEHTYNNITHMYISYCVIIRFRCNA</sequence>
<reference evidence="1" key="1">
    <citation type="submission" date="2015-12" db="EMBL/GenBank/DDBJ databases">
        <title>Update maize B73 reference genome by single molecule sequencing technologies.</title>
        <authorList>
            <consortium name="Maize Genome Sequencing Project"/>
            <person name="Ware D."/>
        </authorList>
    </citation>
    <scope>NUCLEOTIDE SEQUENCE</scope>
    <source>
        <tissue evidence="1">Seedling</tissue>
    </source>
</reference>
<organism evidence="1">
    <name type="scientific">Zea mays</name>
    <name type="common">Maize</name>
    <dbReference type="NCBI Taxonomy" id="4577"/>
    <lineage>
        <taxon>Eukaryota</taxon>
        <taxon>Viridiplantae</taxon>
        <taxon>Streptophyta</taxon>
        <taxon>Embryophyta</taxon>
        <taxon>Tracheophyta</taxon>
        <taxon>Spermatophyta</taxon>
        <taxon>Magnoliopsida</taxon>
        <taxon>Liliopsida</taxon>
        <taxon>Poales</taxon>
        <taxon>Poaceae</taxon>
        <taxon>PACMAD clade</taxon>
        <taxon>Panicoideae</taxon>
        <taxon>Andropogonodae</taxon>
        <taxon>Andropogoneae</taxon>
        <taxon>Tripsacinae</taxon>
        <taxon>Zea</taxon>
    </lineage>
</organism>
<gene>
    <name evidence="1" type="ORF">ZEAMMB73_Zm00001d013701</name>
</gene>